<gene>
    <name evidence="2" type="primary">POLX_1705</name>
    <name evidence="2" type="ORF">CK203_035664</name>
</gene>
<dbReference type="EMBL" id="QGNW01000121">
    <property type="protein sequence ID" value="RVW94481.1"/>
    <property type="molecule type" value="Genomic_DNA"/>
</dbReference>
<proteinExistence type="inferred from homology"/>
<dbReference type="PANTHER" id="PTHR10794">
    <property type="entry name" value="ABHYDROLASE DOMAIN-CONTAINING PROTEIN"/>
    <property type="match status" value="1"/>
</dbReference>
<comment type="similarity">
    <text evidence="1">Belongs to the AB hydrolase superfamily. AB hydrolase 4 family.</text>
</comment>
<organism evidence="2 3">
    <name type="scientific">Vitis vinifera</name>
    <name type="common">Grape</name>
    <dbReference type="NCBI Taxonomy" id="29760"/>
    <lineage>
        <taxon>Eukaryota</taxon>
        <taxon>Viridiplantae</taxon>
        <taxon>Streptophyta</taxon>
        <taxon>Embryophyta</taxon>
        <taxon>Tracheophyta</taxon>
        <taxon>Spermatophyta</taxon>
        <taxon>Magnoliopsida</taxon>
        <taxon>eudicotyledons</taxon>
        <taxon>Gunneridae</taxon>
        <taxon>Pentapetalae</taxon>
        <taxon>rosids</taxon>
        <taxon>Vitales</taxon>
        <taxon>Vitaceae</taxon>
        <taxon>Viteae</taxon>
        <taxon>Vitis</taxon>
    </lineage>
</organism>
<evidence type="ECO:0000313" key="3">
    <source>
        <dbReference type="Proteomes" id="UP000288805"/>
    </source>
</evidence>
<reference evidence="2 3" key="1">
    <citation type="journal article" date="2018" name="PLoS Genet.">
        <title>Population sequencing reveals clonal diversity and ancestral inbreeding in the grapevine cultivar Chardonnay.</title>
        <authorList>
            <person name="Roach M.J."/>
            <person name="Johnson D.L."/>
            <person name="Bohlmann J."/>
            <person name="van Vuuren H.J."/>
            <person name="Jones S.J."/>
            <person name="Pretorius I.S."/>
            <person name="Schmidt S.A."/>
            <person name="Borneman A.R."/>
        </authorList>
    </citation>
    <scope>NUCLEOTIDE SEQUENCE [LARGE SCALE GENOMIC DNA]</scope>
    <source>
        <strain evidence="3">cv. Chardonnay</strain>
        <tissue evidence="2">Leaf</tissue>
    </source>
</reference>
<protein>
    <submittedName>
        <fullName evidence="2">Retrovirus-related Pol polyprotein from transposon TNT 1-94</fullName>
    </submittedName>
</protein>
<dbReference type="AlphaFoldDB" id="A0A438ICQ3"/>
<dbReference type="PANTHER" id="PTHR10794:SF63">
    <property type="entry name" value="ALPHA_BETA HYDROLASE 1, ISOFORM A"/>
    <property type="match status" value="1"/>
</dbReference>
<sequence>MFEMKDLGPGNKILRMQIHQDRQSKKIWFSQKNYLKKILRHFNMYNYKPVSTPLPANCKLSSSMSPSNEGERMELSRTPYALAVRSLMFVMICTKLDIAQAMGEVSQFMANLGREHWNIVKRILRYIKRTSNAAICFGGLEFIVKGYVDSDFTGDLDKRKSTTGYVFTLTRGAVSRVSKLQTVVVLSMIEIEYMSDCFYNAGWTEDIREVIAHLHHEYPVAPLFAVGTSIGANILVKYLGEDGENIPVAGAVAICNPWDLLIGDRFISRRLLQKFMTWLLPVAFKVMHNCMSLQPL</sequence>
<dbReference type="SUPFAM" id="SSF53474">
    <property type="entry name" value="alpha/beta-Hydrolases"/>
    <property type="match status" value="1"/>
</dbReference>
<dbReference type="Gene3D" id="3.40.50.1820">
    <property type="entry name" value="alpha/beta hydrolase"/>
    <property type="match status" value="1"/>
</dbReference>
<comment type="caution">
    <text evidence="2">The sequence shown here is derived from an EMBL/GenBank/DDBJ whole genome shotgun (WGS) entry which is preliminary data.</text>
</comment>
<dbReference type="InterPro" id="IPR029058">
    <property type="entry name" value="AB_hydrolase_fold"/>
</dbReference>
<accession>A0A438ICQ3</accession>
<name>A0A438ICQ3_VITVI</name>
<evidence type="ECO:0000256" key="1">
    <source>
        <dbReference type="ARBA" id="ARBA00010884"/>
    </source>
</evidence>
<evidence type="ECO:0000313" key="2">
    <source>
        <dbReference type="EMBL" id="RVW94481.1"/>
    </source>
</evidence>
<dbReference type="InterPro" id="IPR050960">
    <property type="entry name" value="AB_hydrolase_4_sf"/>
</dbReference>
<dbReference type="CDD" id="cd09272">
    <property type="entry name" value="RNase_HI_RT_Ty1"/>
    <property type="match status" value="1"/>
</dbReference>
<dbReference type="Proteomes" id="UP000288805">
    <property type="component" value="Unassembled WGS sequence"/>
</dbReference>